<keyword evidence="2" id="KW-1185">Reference proteome</keyword>
<reference evidence="1" key="1">
    <citation type="submission" date="2020-06" db="EMBL/GenBank/DDBJ databases">
        <title>WGS assembly of Ceratodon purpureus strain R40.</title>
        <authorList>
            <person name="Carey S.B."/>
            <person name="Jenkins J."/>
            <person name="Shu S."/>
            <person name="Lovell J.T."/>
            <person name="Sreedasyam A."/>
            <person name="Maumus F."/>
            <person name="Tiley G.P."/>
            <person name="Fernandez-Pozo N."/>
            <person name="Barry K."/>
            <person name="Chen C."/>
            <person name="Wang M."/>
            <person name="Lipzen A."/>
            <person name="Daum C."/>
            <person name="Saski C.A."/>
            <person name="Payton A.C."/>
            <person name="Mcbreen J.C."/>
            <person name="Conrad R.E."/>
            <person name="Kollar L.M."/>
            <person name="Olsson S."/>
            <person name="Huttunen S."/>
            <person name="Landis J.B."/>
            <person name="Wickett N.J."/>
            <person name="Johnson M.G."/>
            <person name="Rensing S.A."/>
            <person name="Grimwood J."/>
            <person name="Schmutz J."/>
            <person name="Mcdaniel S.F."/>
        </authorList>
    </citation>
    <scope>NUCLEOTIDE SEQUENCE</scope>
    <source>
        <strain evidence="1">R40</strain>
    </source>
</reference>
<proteinExistence type="predicted"/>
<accession>A0A8T0I4X7</accession>
<evidence type="ECO:0000313" key="2">
    <source>
        <dbReference type="Proteomes" id="UP000822688"/>
    </source>
</evidence>
<sequence>MHVMKDGVVPGYTSCSLSLELNSFPSILICNYSQAGKEKLRSPNETRVDKIKCLYLSTGLFACNILTHYNFTNLDWVYIWVLSLFKSIPQ</sequence>
<comment type="caution">
    <text evidence="1">The sequence shown here is derived from an EMBL/GenBank/DDBJ whole genome shotgun (WGS) entry which is preliminary data.</text>
</comment>
<name>A0A8T0I4X7_CERPU</name>
<dbReference type="Proteomes" id="UP000822688">
    <property type="component" value="Chromosome 5"/>
</dbReference>
<organism evidence="1 2">
    <name type="scientific">Ceratodon purpureus</name>
    <name type="common">Fire moss</name>
    <name type="synonym">Dicranum purpureum</name>
    <dbReference type="NCBI Taxonomy" id="3225"/>
    <lineage>
        <taxon>Eukaryota</taxon>
        <taxon>Viridiplantae</taxon>
        <taxon>Streptophyta</taxon>
        <taxon>Embryophyta</taxon>
        <taxon>Bryophyta</taxon>
        <taxon>Bryophytina</taxon>
        <taxon>Bryopsida</taxon>
        <taxon>Dicranidae</taxon>
        <taxon>Pseudoditrichales</taxon>
        <taxon>Ditrichaceae</taxon>
        <taxon>Ceratodon</taxon>
    </lineage>
</organism>
<dbReference type="AlphaFoldDB" id="A0A8T0I4X7"/>
<evidence type="ECO:0000313" key="1">
    <source>
        <dbReference type="EMBL" id="KAG0578035.1"/>
    </source>
</evidence>
<protein>
    <submittedName>
        <fullName evidence="1">Uncharacterized protein</fullName>
    </submittedName>
</protein>
<dbReference type="EMBL" id="CM026425">
    <property type="protein sequence ID" value="KAG0578035.1"/>
    <property type="molecule type" value="Genomic_DNA"/>
</dbReference>
<gene>
    <name evidence="1" type="ORF">KC19_5G199900</name>
</gene>